<accession>A0A1P8MQV2</accession>
<dbReference type="OrthoDB" id="7743618at2"/>
<evidence type="ECO:0000256" key="4">
    <source>
        <dbReference type="ARBA" id="ARBA00023136"/>
    </source>
</evidence>
<keyword evidence="4 5" id="KW-0472">Membrane</keyword>
<proteinExistence type="predicted"/>
<sequence>MTPELTYLTYATLLLIAHVLIQATLSDLSKGIGWALGPQDEKRDQNAVAGRIERALWNYVTYFPAFAAVALALTVTNLNTETTALGAALWFWARVAYVPAYASGIPLVRSCAWIASMVGLVIMVLGMFGTPPDPVLLQPATE</sequence>
<evidence type="ECO:0000313" key="6">
    <source>
        <dbReference type="EMBL" id="APX10425.1"/>
    </source>
</evidence>
<feature type="transmembrane region" description="Helical" evidence="5">
    <location>
        <begin position="59"/>
        <end position="78"/>
    </location>
</feature>
<evidence type="ECO:0000256" key="3">
    <source>
        <dbReference type="ARBA" id="ARBA00022989"/>
    </source>
</evidence>
<evidence type="ECO:0008006" key="8">
    <source>
        <dbReference type="Google" id="ProtNLM"/>
    </source>
</evidence>
<name>A0A1P8MQV2_9RHOB</name>
<protein>
    <recommendedName>
        <fullName evidence="8">MAPEG family protein</fullName>
    </recommendedName>
</protein>
<dbReference type="InterPro" id="IPR023352">
    <property type="entry name" value="MAPEG-like_dom_sf"/>
</dbReference>
<dbReference type="InterPro" id="IPR001129">
    <property type="entry name" value="Membr-assoc_MAPEG"/>
</dbReference>
<reference evidence="6 7" key="1">
    <citation type="submission" date="2017-01" db="EMBL/GenBank/DDBJ databases">
        <title>Complete genome of Tateyamaria omphalii DOK1-4 isolated from seawater in Dokdo.</title>
        <authorList>
            <person name="Kim J.H."/>
            <person name="Chi W.-J."/>
        </authorList>
    </citation>
    <scope>NUCLEOTIDE SEQUENCE [LARGE SCALE GENOMIC DNA]</scope>
    <source>
        <strain evidence="6 7">DOK1-4</strain>
    </source>
</reference>
<organism evidence="6 7">
    <name type="scientific">Tateyamaria omphalii</name>
    <dbReference type="NCBI Taxonomy" id="299262"/>
    <lineage>
        <taxon>Bacteria</taxon>
        <taxon>Pseudomonadati</taxon>
        <taxon>Pseudomonadota</taxon>
        <taxon>Alphaproteobacteria</taxon>
        <taxon>Rhodobacterales</taxon>
        <taxon>Roseobacteraceae</taxon>
        <taxon>Tateyamaria</taxon>
    </lineage>
</organism>
<comment type="subcellular location">
    <subcellularLocation>
        <location evidence="1">Membrane</location>
    </subcellularLocation>
</comment>
<feature type="transmembrane region" description="Helical" evidence="5">
    <location>
        <begin position="84"/>
        <end position="104"/>
    </location>
</feature>
<evidence type="ECO:0000313" key="7">
    <source>
        <dbReference type="Proteomes" id="UP000186336"/>
    </source>
</evidence>
<dbReference type="AlphaFoldDB" id="A0A1P8MQV2"/>
<evidence type="ECO:0000256" key="2">
    <source>
        <dbReference type="ARBA" id="ARBA00022692"/>
    </source>
</evidence>
<feature type="transmembrane region" description="Helical" evidence="5">
    <location>
        <begin position="111"/>
        <end position="129"/>
    </location>
</feature>
<dbReference type="GO" id="GO:0016020">
    <property type="term" value="C:membrane"/>
    <property type="evidence" value="ECO:0007669"/>
    <property type="project" value="UniProtKB-SubCell"/>
</dbReference>
<keyword evidence="7" id="KW-1185">Reference proteome</keyword>
<dbReference type="SUPFAM" id="SSF161084">
    <property type="entry name" value="MAPEG domain-like"/>
    <property type="match status" value="1"/>
</dbReference>
<keyword evidence="3 5" id="KW-1133">Transmembrane helix</keyword>
<dbReference type="EMBL" id="CP019312">
    <property type="protein sequence ID" value="APX10425.1"/>
    <property type="molecule type" value="Genomic_DNA"/>
</dbReference>
<gene>
    <name evidence="6" type="ORF">BWR18_00945</name>
</gene>
<dbReference type="STRING" id="299262.BWR18_00945"/>
<dbReference type="KEGG" id="tom:BWR18_00945"/>
<dbReference type="Gene3D" id="1.20.120.550">
    <property type="entry name" value="Membrane associated eicosanoid/glutathione metabolism-like domain"/>
    <property type="match status" value="1"/>
</dbReference>
<dbReference type="RefSeq" id="WP_076626285.1">
    <property type="nucleotide sequence ID" value="NZ_CP019312.1"/>
</dbReference>
<evidence type="ECO:0000256" key="5">
    <source>
        <dbReference type="SAM" id="Phobius"/>
    </source>
</evidence>
<dbReference type="Proteomes" id="UP000186336">
    <property type="component" value="Chromosome"/>
</dbReference>
<dbReference type="Pfam" id="PF01124">
    <property type="entry name" value="MAPEG"/>
    <property type="match status" value="1"/>
</dbReference>
<dbReference type="PANTHER" id="PTHR35371">
    <property type="entry name" value="INNER MEMBRANE PROTEIN"/>
    <property type="match status" value="1"/>
</dbReference>
<dbReference type="PANTHER" id="PTHR35371:SF1">
    <property type="entry name" value="BLR7753 PROTEIN"/>
    <property type="match status" value="1"/>
</dbReference>
<evidence type="ECO:0000256" key="1">
    <source>
        <dbReference type="ARBA" id="ARBA00004370"/>
    </source>
</evidence>
<keyword evidence="2 5" id="KW-0812">Transmembrane</keyword>